<sequence length="128" mass="14133">MEPSLEKEQTRIAYEELCDRVARGSHVSVSHNLSVPSCEQVTRREPSGEKSQQFTLYSCPIKGEHGSSVKSCVPHSLIVLSAEHVANTVLEKATLSTSDVWVVKVIILLATRLAVPRTLESLMTFEVN</sequence>
<organism evidence="1">
    <name type="scientific">Arion vulgaris</name>
    <dbReference type="NCBI Taxonomy" id="1028688"/>
    <lineage>
        <taxon>Eukaryota</taxon>
        <taxon>Metazoa</taxon>
        <taxon>Spiralia</taxon>
        <taxon>Lophotrochozoa</taxon>
        <taxon>Mollusca</taxon>
        <taxon>Gastropoda</taxon>
        <taxon>Heterobranchia</taxon>
        <taxon>Euthyneura</taxon>
        <taxon>Panpulmonata</taxon>
        <taxon>Eupulmonata</taxon>
        <taxon>Stylommatophora</taxon>
        <taxon>Helicina</taxon>
        <taxon>Arionoidea</taxon>
        <taxon>Arionidae</taxon>
        <taxon>Arion</taxon>
    </lineage>
</organism>
<name>A0A0B6ZBX2_9EUPU</name>
<evidence type="ECO:0000313" key="1">
    <source>
        <dbReference type="EMBL" id="CEK65958.1"/>
    </source>
</evidence>
<dbReference type="EMBL" id="HACG01019093">
    <property type="protein sequence ID" value="CEK65958.1"/>
    <property type="molecule type" value="Transcribed_RNA"/>
</dbReference>
<dbReference type="AlphaFoldDB" id="A0A0B6ZBX2"/>
<protein>
    <submittedName>
        <fullName evidence="1">Uncharacterized protein</fullName>
    </submittedName>
</protein>
<feature type="non-terminal residue" evidence="1">
    <location>
        <position position="128"/>
    </location>
</feature>
<reference evidence="1" key="1">
    <citation type="submission" date="2014-12" db="EMBL/GenBank/DDBJ databases">
        <title>Insight into the proteome of Arion vulgaris.</title>
        <authorList>
            <person name="Aradska J."/>
            <person name="Bulat T."/>
            <person name="Smidak R."/>
            <person name="Sarate P."/>
            <person name="Gangsoo J."/>
            <person name="Sialana F."/>
            <person name="Bilban M."/>
            <person name="Lubec G."/>
        </authorList>
    </citation>
    <scope>NUCLEOTIDE SEQUENCE</scope>
    <source>
        <tissue evidence="1">Skin</tissue>
    </source>
</reference>
<accession>A0A0B6ZBX2</accession>
<proteinExistence type="predicted"/>
<gene>
    <name evidence="1" type="primary">ORF56832</name>
</gene>